<dbReference type="InterPro" id="IPR005064">
    <property type="entry name" value="BUG"/>
</dbReference>
<feature type="chain" id="PRO_5013278969" description="Tripartite tricarboxylate transporter substrate binding protein" evidence="2">
    <location>
        <begin position="25"/>
        <end position="327"/>
    </location>
</feature>
<evidence type="ECO:0000313" key="3">
    <source>
        <dbReference type="EMBL" id="SBW00630.1"/>
    </source>
</evidence>
<dbReference type="InterPro" id="IPR042100">
    <property type="entry name" value="Bug_dom1"/>
</dbReference>
<evidence type="ECO:0000256" key="2">
    <source>
        <dbReference type="SAM" id="SignalP"/>
    </source>
</evidence>
<dbReference type="AlphaFoldDB" id="A0A212JMI6"/>
<comment type="similarity">
    <text evidence="1">Belongs to the UPF0065 (bug) family.</text>
</comment>
<dbReference type="Pfam" id="PF03401">
    <property type="entry name" value="TctC"/>
    <property type="match status" value="1"/>
</dbReference>
<name>A0A212JMI6_9DELT</name>
<keyword evidence="2" id="KW-0732">Signal</keyword>
<feature type="signal peptide" evidence="2">
    <location>
        <begin position="1"/>
        <end position="24"/>
    </location>
</feature>
<organism evidence="3">
    <name type="scientific">uncultured delta proteobacterium</name>
    <dbReference type="NCBI Taxonomy" id="34034"/>
    <lineage>
        <taxon>Bacteria</taxon>
        <taxon>Deltaproteobacteria</taxon>
        <taxon>environmental samples</taxon>
    </lineage>
</organism>
<accession>A0A212JMI6</accession>
<gene>
    <name evidence="3" type="ORF">KL86DPRO_11817</name>
</gene>
<dbReference type="Gene3D" id="3.40.190.10">
    <property type="entry name" value="Periplasmic binding protein-like II"/>
    <property type="match status" value="1"/>
</dbReference>
<dbReference type="PANTHER" id="PTHR42928">
    <property type="entry name" value="TRICARBOXYLATE-BINDING PROTEIN"/>
    <property type="match status" value="1"/>
</dbReference>
<dbReference type="SUPFAM" id="SSF53850">
    <property type="entry name" value="Periplasmic binding protein-like II"/>
    <property type="match status" value="1"/>
</dbReference>
<dbReference type="CDD" id="cd07012">
    <property type="entry name" value="PBP2_Bug_TTT"/>
    <property type="match status" value="1"/>
</dbReference>
<dbReference type="PIRSF" id="PIRSF017082">
    <property type="entry name" value="YflP"/>
    <property type="match status" value="1"/>
</dbReference>
<evidence type="ECO:0000256" key="1">
    <source>
        <dbReference type="ARBA" id="ARBA00006987"/>
    </source>
</evidence>
<sequence>MRKGLVLLAVVYMVAGMFAGAASAAEKPKDFPTRPITFIVPFNPGGSSGLMANKIGEYAEEYLGQPLNIVYRPGVGGLTATAEFAHAKKDGYTVLLAPNAVFTVQPFMRDVKYSINDYRILCGVHKDPQLIVVRYDAPYNTIKEMAEYFKKAGRPLKFGSSGTGGMNYNNQVLLYKRAGIEAQSVPFSGGAEPLINVLGGHIDIATGGTPEVFNYIREKQMKPLGLLAEERDTSDLYKDVPTFKELGYGDPLMIYKFLCVPAGTPEDRAAFLEDAFIKILRDKRWIEFSEKNYNVMFDATGKDITARIVPEIEETHKILKELGVAKK</sequence>
<dbReference type="Gene3D" id="3.40.190.150">
    <property type="entry name" value="Bordetella uptake gene, domain 1"/>
    <property type="match status" value="1"/>
</dbReference>
<protein>
    <recommendedName>
        <fullName evidence="4">Tripartite tricarboxylate transporter substrate binding protein</fullName>
    </recommendedName>
</protein>
<dbReference type="EMBL" id="FLUQ01000001">
    <property type="protein sequence ID" value="SBW00630.1"/>
    <property type="molecule type" value="Genomic_DNA"/>
</dbReference>
<dbReference type="PANTHER" id="PTHR42928:SF5">
    <property type="entry name" value="BLR1237 PROTEIN"/>
    <property type="match status" value="1"/>
</dbReference>
<reference evidence="3" key="1">
    <citation type="submission" date="2016-04" db="EMBL/GenBank/DDBJ databases">
        <authorList>
            <person name="Evans L.H."/>
            <person name="Alamgir A."/>
            <person name="Owens N."/>
            <person name="Weber N.D."/>
            <person name="Virtaneva K."/>
            <person name="Barbian K."/>
            <person name="Babar A."/>
            <person name="Rosenke K."/>
        </authorList>
    </citation>
    <scope>NUCLEOTIDE SEQUENCE</scope>
    <source>
        <strain evidence="3">86</strain>
    </source>
</reference>
<evidence type="ECO:0008006" key="4">
    <source>
        <dbReference type="Google" id="ProtNLM"/>
    </source>
</evidence>
<proteinExistence type="inferred from homology"/>